<dbReference type="Gene3D" id="1.20.1250.20">
    <property type="entry name" value="MFS general substrate transporter like domains"/>
    <property type="match status" value="2"/>
</dbReference>
<dbReference type="PANTHER" id="PTHR11328:SF24">
    <property type="entry name" value="MAJOR FACILITATOR SUPERFAMILY (MFS) PROFILE DOMAIN-CONTAINING PROTEIN"/>
    <property type="match status" value="1"/>
</dbReference>
<evidence type="ECO:0000313" key="3">
    <source>
        <dbReference type="EMBL" id="AHM81619.1"/>
    </source>
</evidence>
<sequence length="497" mass="55531">MFHLHKTNRSLLRMSKNIMHSRHDEYHKLTRGERIGYGMGDFAQNLVFGTIGGFLALHMLTVNTISTATAGFIFLFVRIINVFWDPMVGTYVDKRTSKAGKYRPWLLRAGVPLVILSALLFAPIPGVKGSVAFAFIIYLALDLVYSLVNIPYGSLNASLTRDPESIDKLTSTRMMLANSANLLVYTLFPMFVQMAAPKDRSLKDTGFFGLELNLGNYTDPSANYAWFGVYAIYMIIGAVALFICYKCTKERVVATAEQTANVKTTDLFHELRHNRPLVILGMFFMLAFTFMFFMNTVNGFFNQFVVGHSEWMGAVGLVASIPGIAFPVFWPKLKKIFGKKGFFHLFLAMFIVGELLTYVWSREGMHDALWLAYIATFIKQWGLTSATGFMWALVPEVIAYGELKSGKRNAAIINAIMGLFFKIGFTIGGAIPLWLLAVYGFNESGAVQSASAIDGIIMTAVWIPIALAAISMVIMQVYPISDKHVTDINRQLDEIRV</sequence>
<reference evidence="3 4" key="1">
    <citation type="journal article" date="2014" name="Proc. Natl. Acad. Sci. U.S.A.">
        <title>Molecular dissection of the evolution of carbapenem-resistant multilocus sequence type 258 Klebsiella pneumoniae.</title>
        <authorList>
            <person name="Deleo F.R."/>
            <person name="Chen L."/>
            <person name="Porcella S.F."/>
            <person name="Martens C.A."/>
            <person name="Kobayashi S.D."/>
            <person name="Porter A.R."/>
            <person name="Chavda K.D."/>
            <person name="Jacobs M.R."/>
            <person name="Mathema B."/>
            <person name="Olsen R.J."/>
            <person name="Bonomo R.A."/>
            <person name="Musser J.M."/>
            <person name="Kreiswirth B.N."/>
        </authorList>
    </citation>
    <scope>NUCLEOTIDE SEQUENCE [LARGE SCALE GENOMIC DNA]</scope>
    <source>
        <strain evidence="3">30684/NJST258_2</strain>
    </source>
</reference>
<dbReference type="PANTHER" id="PTHR11328">
    <property type="entry name" value="MAJOR FACILITATOR SUPERFAMILY DOMAIN-CONTAINING PROTEIN"/>
    <property type="match status" value="1"/>
</dbReference>
<dbReference type="EMBL" id="CP006918">
    <property type="protein sequence ID" value="AHM81619.1"/>
    <property type="molecule type" value="Genomic_DNA"/>
</dbReference>
<feature type="transmembrane region" description="Helical" evidence="2">
    <location>
        <begin position="277"/>
        <end position="299"/>
    </location>
</feature>
<dbReference type="Proteomes" id="UP000019586">
    <property type="component" value="Chromosome"/>
</dbReference>
<feature type="transmembrane region" description="Helical" evidence="2">
    <location>
        <begin position="130"/>
        <end position="155"/>
    </location>
</feature>
<comment type="similarity">
    <text evidence="1">Belongs to the sodium:galactoside symporter (TC 2.A.2) family.</text>
</comment>
<dbReference type="GO" id="GO:0006814">
    <property type="term" value="P:sodium ion transport"/>
    <property type="evidence" value="ECO:0007669"/>
    <property type="project" value="InterPro"/>
</dbReference>
<gene>
    <name evidence="3" type="ORF">KPNJ2_04847</name>
</gene>
<evidence type="ECO:0000256" key="2">
    <source>
        <dbReference type="SAM" id="Phobius"/>
    </source>
</evidence>
<feature type="transmembrane region" description="Helical" evidence="2">
    <location>
        <begin position="176"/>
        <end position="196"/>
    </location>
</feature>
<feature type="transmembrane region" description="Helical" evidence="2">
    <location>
        <begin position="224"/>
        <end position="245"/>
    </location>
</feature>
<dbReference type="NCBIfam" id="TIGR00792">
    <property type="entry name" value="gph"/>
    <property type="match status" value="1"/>
</dbReference>
<dbReference type="CDD" id="cd17332">
    <property type="entry name" value="MFS_MelB_like"/>
    <property type="match status" value="1"/>
</dbReference>
<dbReference type="SUPFAM" id="SSF103473">
    <property type="entry name" value="MFS general substrate transporter"/>
    <property type="match status" value="1"/>
</dbReference>
<feature type="transmembrane region" description="Helical" evidence="2">
    <location>
        <begin position="455"/>
        <end position="474"/>
    </location>
</feature>
<dbReference type="PATRIC" id="fig|1420013.3.peg.4553"/>
<dbReference type="GO" id="GO:0005886">
    <property type="term" value="C:plasma membrane"/>
    <property type="evidence" value="ECO:0007669"/>
    <property type="project" value="TreeGrafter"/>
</dbReference>
<dbReference type="InterPro" id="IPR039672">
    <property type="entry name" value="MFS_2"/>
</dbReference>
<evidence type="ECO:0000256" key="1">
    <source>
        <dbReference type="ARBA" id="ARBA00009617"/>
    </source>
</evidence>
<feature type="transmembrane region" description="Helical" evidence="2">
    <location>
        <begin position="412"/>
        <end position="435"/>
    </location>
</feature>
<dbReference type="HOGENOM" id="CLU_027408_0_1_6"/>
<feature type="transmembrane region" description="Helical" evidence="2">
    <location>
        <begin position="42"/>
        <end position="59"/>
    </location>
</feature>
<feature type="transmembrane region" description="Helical" evidence="2">
    <location>
        <begin position="105"/>
        <end position="124"/>
    </location>
</feature>
<keyword evidence="2" id="KW-0472">Membrane</keyword>
<dbReference type="InterPro" id="IPR036259">
    <property type="entry name" value="MFS_trans_sf"/>
</dbReference>
<dbReference type="InterPro" id="IPR001927">
    <property type="entry name" value="Na/Gal_symport"/>
</dbReference>
<dbReference type="KEGG" id="kps:KPNJ2_04847"/>
<accession>W8UP46</accession>
<proteinExistence type="inferred from homology"/>
<dbReference type="GO" id="GO:0015293">
    <property type="term" value="F:symporter activity"/>
    <property type="evidence" value="ECO:0007669"/>
    <property type="project" value="InterPro"/>
</dbReference>
<feature type="transmembrane region" description="Helical" evidence="2">
    <location>
        <begin position="311"/>
        <end position="330"/>
    </location>
</feature>
<keyword evidence="2" id="KW-0812">Transmembrane</keyword>
<feature type="transmembrane region" description="Helical" evidence="2">
    <location>
        <begin position="342"/>
        <end position="361"/>
    </location>
</feature>
<keyword evidence="2" id="KW-1133">Transmembrane helix</keyword>
<feature type="transmembrane region" description="Helical" evidence="2">
    <location>
        <begin position="65"/>
        <end position="84"/>
    </location>
</feature>
<protein>
    <submittedName>
        <fullName evidence="3">Xyloside transporter</fullName>
    </submittedName>
</protein>
<dbReference type="AlphaFoldDB" id="W8UP46"/>
<dbReference type="GO" id="GO:0008643">
    <property type="term" value="P:carbohydrate transport"/>
    <property type="evidence" value="ECO:0007669"/>
    <property type="project" value="InterPro"/>
</dbReference>
<organism evidence="3 4">
    <name type="scientific">Klebsiella pneumoniae 30684/NJST258_2</name>
    <dbReference type="NCBI Taxonomy" id="1420013"/>
    <lineage>
        <taxon>Bacteria</taxon>
        <taxon>Pseudomonadati</taxon>
        <taxon>Pseudomonadota</taxon>
        <taxon>Gammaproteobacteria</taxon>
        <taxon>Enterobacterales</taxon>
        <taxon>Enterobacteriaceae</taxon>
        <taxon>Klebsiella/Raoultella group</taxon>
        <taxon>Klebsiella</taxon>
        <taxon>Klebsiella pneumoniae complex</taxon>
    </lineage>
</organism>
<feature type="transmembrane region" description="Helical" evidence="2">
    <location>
        <begin position="381"/>
        <end position="400"/>
    </location>
</feature>
<dbReference type="Pfam" id="PF13347">
    <property type="entry name" value="MFS_2"/>
    <property type="match status" value="1"/>
</dbReference>
<name>W8UP46_KLEPN</name>
<evidence type="ECO:0000313" key="4">
    <source>
        <dbReference type="Proteomes" id="UP000019586"/>
    </source>
</evidence>